<dbReference type="EMBL" id="CP093313">
    <property type="protein sequence ID" value="UWZ83924.1"/>
    <property type="molecule type" value="Genomic_DNA"/>
</dbReference>
<dbReference type="Proteomes" id="UP001059380">
    <property type="component" value="Chromosome"/>
</dbReference>
<keyword evidence="1" id="KW-0732">Signal</keyword>
<organism evidence="2 3">
    <name type="scientific">Occallatibacter riparius</name>
    <dbReference type="NCBI Taxonomy" id="1002689"/>
    <lineage>
        <taxon>Bacteria</taxon>
        <taxon>Pseudomonadati</taxon>
        <taxon>Acidobacteriota</taxon>
        <taxon>Terriglobia</taxon>
        <taxon>Terriglobales</taxon>
        <taxon>Acidobacteriaceae</taxon>
        <taxon>Occallatibacter</taxon>
    </lineage>
</organism>
<name>A0A9J7BM11_9BACT</name>
<gene>
    <name evidence="2" type="ORF">MOP44_25620</name>
</gene>
<evidence type="ECO:0000313" key="3">
    <source>
        <dbReference type="Proteomes" id="UP001059380"/>
    </source>
</evidence>
<evidence type="ECO:0000256" key="1">
    <source>
        <dbReference type="SAM" id="SignalP"/>
    </source>
</evidence>
<sequence length="163" mass="18221">MLRSVLVLFTAFGAASVGILAQAAVHVEPSHLEGPRILADQTATAVVKNYIESWQSLKAALEQNRPELLDRDFVGTAKQKLADTIRQQAKLGMKTSYQDRSHDIQIAFYSPEGLSVELVDNVEYDMQVSDKDKVVATQPVHARYVVVMTPTEVRWRVRVLQAE</sequence>
<proteinExistence type="predicted"/>
<protein>
    <submittedName>
        <fullName evidence="2">Uncharacterized protein</fullName>
    </submittedName>
</protein>
<reference evidence="2" key="1">
    <citation type="submission" date="2021-04" db="EMBL/GenBank/DDBJ databases">
        <title>Phylogenetic analysis of Acidobacteriaceae.</title>
        <authorList>
            <person name="Qiu L."/>
            <person name="Zhang Q."/>
        </authorList>
    </citation>
    <scope>NUCLEOTIDE SEQUENCE</scope>
    <source>
        <strain evidence="2">DSM 25168</strain>
    </source>
</reference>
<dbReference type="AlphaFoldDB" id="A0A9J7BM11"/>
<accession>A0A9J7BM11</accession>
<feature type="chain" id="PRO_5039901293" evidence="1">
    <location>
        <begin position="24"/>
        <end position="163"/>
    </location>
</feature>
<evidence type="ECO:0000313" key="2">
    <source>
        <dbReference type="EMBL" id="UWZ83924.1"/>
    </source>
</evidence>
<dbReference type="RefSeq" id="WP_260793428.1">
    <property type="nucleotide sequence ID" value="NZ_CP093313.1"/>
</dbReference>
<feature type="signal peptide" evidence="1">
    <location>
        <begin position="1"/>
        <end position="23"/>
    </location>
</feature>
<dbReference type="KEGG" id="orp:MOP44_25620"/>
<keyword evidence="3" id="KW-1185">Reference proteome</keyword>